<dbReference type="GO" id="GO:0004573">
    <property type="term" value="F:Glc3Man9GlcNAc2 oligosaccharide glucosidase activity"/>
    <property type="evidence" value="ECO:0007669"/>
    <property type="project" value="UniProtKB-UniRule"/>
</dbReference>
<dbReference type="Proteomes" id="UP000002668">
    <property type="component" value="Genome"/>
</dbReference>
<feature type="domain" description="Glycosyl hydrolase family 63 C-terminal" evidence="16">
    <location>
        <begin position="303"/>
        <end position="798"/>
    </location>
</feature>
<dbReference type="OrthoDB" id="410058at2759"/>
<evidence type="ECO:0000256" key="12">
    <source>
        <dbReference type="ARBA" id="ARBA00052431"/>
    </source>
</evidence>
<dbReference type="Pfam" id="PF03200">
    <property type="entry name" value="Glyco_hydro_63"/>
    <property type="match status" value="1"/>
</dbReference>
<comment type="similarity">
    <text evidence="2 13">Belongs to the glycosyl hydrolase 63 family.</text>
</comment>
<evidence type="ECO:0000313" key="18">
    <source>
        <dbReference type="EMBL" id="CBX90523.1"/>
    </source>
</evidence>
<evidence type="ECO:0000256" key="13">
    <source>
        <dbReference type="RuleBase" id="RU368089"/>
    </source>
</evidence>
<keyword evidence="15" id="KW-0732">Signal</keyword>
<dbReference type="HOGENOM" id="CLU_007380_1_0_1"/>
<dbReference type="EC" id="3.2.1.106" evidence="11 13"/>
<dbReference type="FunFam" id="2.70.98.110:FF:000003">
    <property type="entry name" value="Probable mannosyl-oligosaccharide glucosidase"/>
    <property type="match status" value="1"/>
</dbReference>
<dbReference type="PANTHER" id="PTHR10412">
    <property type="entry name" value="MANNOSYL-OLIGOSACCHARIDE GLUCOSIDASE"/>
    <property type="match status" value="1"/>
</dbReference>
<dbReference type="Gene3D" id="1.50.10.10">
    <property type="match status" value="1"/>
</dbReference>
<comment type="function">
    <text evidence="13">Cleaves the distal alpha 1,2-linked glucose residue from the Glc(3)Man(9)GlcNAc(2) oligosaccharide precursor.</text>
</comment>
<dbReference type="eggNOG" id="KOG2161">
    <property type="taxonomic scope" value="Eukaryota"/>
</dbReference>
<keyword evidence="5 13" id="KW-0256">Endoplasmic reticulum</keyword>
<dbReference type="OMA" id="FNWYNTT"/>
<keyword evidence="6" id="KW-0735">Signal-anchor</keyword>
<comment type="catalytic activity">
    <reaction evidence="12 13">
        <text>N(4)-(alpha-D-Glc-(1-&gt;2)-alpha-D-Glc-(1-&gt;3)-alpha-D-Glc-(1-&gt;3)-alpha-D-Man-(1-&gt;2)-alpha-D-Man-(1-&gt;2)-alpha-D-Man-(1-&gt;3)-[alpha-D-Man-(1-&gt;2)-alpha-D-Man-(1-&gt;3)-[alpha-D-Man-(1-&gt;2)-alpha-D-Man-(1-&gt;6)]-alpha-D-Man-(1-&gt;6)]-beta-D-Man-(1-&gt;4)-beta-D-GlcNAc-(1-&gt;4)-beta-D-GlcNAc)-L-asparaginyl-[protein] + H2O = N(4)-(alpha-D-Glc-(1-&gt;3)-alpha-D-Glc-(1-&gt;3)-alpha-D-Man-(1-&gt;2)-alpha-D-Man-(1-&gt;2)-alpha-D-Man-(1-&gt;3)-[alpha-D-Man-(1-&gt;2)-alpha-D-Man-(1-&gt;3)-[alpha-D-Man-(1-&gt;2)-alpha-D-Man-(1-&gt;6)]-alpha-D-Man-(1-&gt;6)]-beta-D-Man-(1-&gt;4)-beta-D-GlcNAc-(1-&gt;4)-beta-D-GlcNAc)-L-asparaginyl-[protein] + beta-D-glucose</text>
        <dbReference type="Rhea" id="RHEA:55988"/>
        <dbReference type="Rhea" id="RHEA-COMP:12806"/>
        <dbReference type="Rhea" id="RHEA-COMP:14355"/>
        <dbReference type="ChEBI" id="CHEBI:15377"/>
        <dbReference type="ChEBI" id="CHEBI:15903"/>
        <dbReference type="ChEBI" id="CHEBI:59082"/>
        <dbReference type="ChEBI" id="CHEBI:132537"/>
        <dbReference type="EC" id="3.2.1.106"/>
    </reaction>
</comment>
<dbReference type="VEuPathDB" id="FungiDB:LEMA_P066490.1"/>
<keyword evidence="4 13" id="KW-0378">Hydrolase</keyword>
<evidence type="ECO:0000256" key="1">
    <source>
        <dbReference type="ARBA" id="ARBA00004648"/>
    </source>
</evidence>
<dbReference type="SUPFAM" id="SSF48208">
    <property type="entry name" value="Six-hairpin glycosidases"/>
    <property type="match status" value="1"/>
</dbReference>
<dbReference type="CAZy" id="GH63">
    <property type="family name" value="Glycoside Hydrolase Family 63"/>
</dbReference>
<evidence type="ECO:0000256" key="3">
    <source>
        <dbReference type="ARBA" id="ARBA00022692"/>
    </source>
</evidence>
<dbReference type="GO" id="GO:0005789">
    <property type="term" value="C:endoplasmic reticulum membrane"/>
    <property type="evidence" value="ECO:0007669"/>
    <property type="project" value="UniProtKB-SubCell"/>
</dbReference>
<evidence type="ECO:0000256" key="4">
    <source>
        <dbReference type="ARBA" id="ARBA00022801"/>
    </source>
</evidence>
<organism evidence="18 19">
    <name type="scientific">Leptosphaeria maculans (strain JN3 / isolate v23.1.3 / race Av1-4-5-6-7-8)</name>
    <name type="common">Blackleg fungus</name>
    <name type="synonym">Phoma lingam</name>
    <dbReference type="NCBI Taxonomy" id="985895"/>
    <lineage>
        <taxon>Eukaryota</taxon>
        <taxon>Fungi</taxon>
        <taxon>Dikarya</taxon>
        <taxon>Ascomycota</taxon>
        <taxon>Pezizomycotina</taxon>
        <taxon>Dothideomycetes</taxon>
        <taxon>Pleosporomycetidae</taxon>
        <taxon>Pleosporales</taxon>
        <taxon>Pleosporineae</taxon>
        <taxon>Leptosphaeriaceae</taxon>
        <taxon>Plenodomus</taxon>
        <taxon>Plenodomus lingam/Leptosphaeria maculans species complex</taxon>
    </lineage>
</organism>
<keyword evidence="8" id="KW-0472">Membrane</keyword>
<dbReference type="InterPro" id="IPR038518">
    <property type="entry name" value="Glyco_hydro_63N_sf"/>
</dbReference>
<dbReference type="Gene3D" id="2.70.98.110">
    <property type="entry name" value="Glycosyl hydrolase family 63, N-terminal domain"/>
    <property type="match status" value="1"/>
</dbReference>
<dbReference type="STRING" id="985895.E4ZGV3"/>
<dbReference type="InterPro" id="IPR012341">
    <property type="entry name" value="6hp_glycosidase-like_sf"/>
</dbReference>
<keyword evidence="9 14" id="KW-0325">Glycoprotein</keyword>
<evidence type="ECO:0000259" key="16">
    <source>
        <dbReference type="Pfam" id="PF03200"/>
    </source>
</evidence>
<dbReference type="EMBL" id="FP929064">
    <property type="protein sequence ID" value="CBX90523.1"/>
    <property type="molecule type" value="Genomic_DNA"/>
</dbReference>
<keyword evidence="19" id="KW-1185">Reference proteome</keyword>
<keyword evidence="3" id="KW-0812">Transmembrane</keyword>
<dbReference type="InterPro" id="IPR008928">
    <property type="entry name" value="6-hairpin_glycosidase_sf"/>
</dbReference>
<evidence type="ECO:0000313" key="19">
    <source>
        <dbReference type="Proteomes" id="UP000002668"/>
    </source>
</evidence>
<dbReference type="InterPro" id="IPR031631">
    <property type="entry name" value="Glyco_hydro_63N"/>
</dbReference>
<reference evidence="19" key="1">
    <citation type="journal article" date="2011" name="Nat. Commun.">
        <title>Effector diversification within compartments of the Leptosphaeria maculans genome affected by Repeat-Induced Point mutations.</title>
        <authorList>
            <person name="Rouxel T."/>
            <person name="Grandaubert J."/>
            <person name="Hane J.K."/>
            <person name="Hoede C."/>
            <person name="van de Wouw A.P."/>
            <person name="Couloux A."/>
            <person name="Dominguez V."/>
            <person name="Anthouard V."/>
            <person name="Bally P."/>
            <person name="Bourras S."/>
            <person name="Cozijnsen A.J."/>
            <person name="Ciuffetti L.M."/>
            <person name="Degrave A."/>
            <person name="Dilmaghani A."/>
            <person name="Duret L."/>
            <person name="Fudal I."/>
            <person name="Goodwin S.B."/>
            <person name="Gout L."/>
            <person name="Glaser N."/>
            <person name="Linglin J."/>
            <person name="Kema G.H.J."/>
            <person name="Lapalu N."/>
            <person name="Lawrence C.B."/>
            <person name="May K."/>
            <person name="Meyer M."/>
            <person name="Ollivier B."/>
            <person name="Poulain J."/>
            <person name="Schoch C.L."/>
            <person name="Simon A."/>
            <person name="Spatafora J.W."/>
            <person name="Stachowiak A."/>
            <person name="Turgeon B.G."/>
            <person name="Tyler B.M."/>
            <person name="Vincent D."/>
            <person name="Weissenbach J."/>
            <person name="Amselem J."/>
            <person name="Quesneville H."/>
            <person name="Oliver R.P."/>
            <person name="Wincker P."/>
            <person name="Balesdent M.-H."/>
            <person name="Howlett B.J."/>
        </authorList>
    </citation>
    <scope>NUCLEOTIDE SEQUENCE [LARGE SCALE GENOMIC DNA]</scope>
    <source>
        <strain evidence="19">JN3 / isolate v23.1.3 / race Av1-4-5-6-7-8</strain>
    </source>
</reference>
<feature type="domain" description="Glycosyl hydrolase family 63 N-terminal" evidence="17">
    <location>
        <begin position="39"/>
        <end position="265"/>
    </location>
</feature>
<evidence type="ECO:0000256" key="11">
    <source>
        <dbReference type="ARBA" id="ARBA00038888"/>
    </source>
</evidence>
<evidence type="ECO:0000256" key="2">
    <source>
        <dbReference type="ARBA" id="ARBA00010833"/>
    </source>
</evidence>
<evidence type="ECO:0000256" key="8">
    <source>
        <dbReference type="ARBA" id="ARBA00023136"/>
    </source>
</evidence>
<gene>
    <name evidence="18" type="ORF">LEMA_P066490.1</name>
</gene>
<dbReference type="InterPro" id="IPR004888">
    <property type="entry name" value="Glycoside_hydrolase_63"/>
</dbReference>
<evidence type="ECO:0000256" key="10">
    <source>
        <dbReference type="ARBA" id="ARBA00023295"/>
    </source>
</evidence>
<dbReference type="GO" id="GO:0006487">
    <property type="term" value="P:protein N-linked glycosylation"/>
    <property type="evidence" value="ECO:0007669"/>
    <property type="project" value="UniProtKB-UniRule"/>
</dbReference>
<evidence type="ECO:0000256" key="14">
    <source>
        <dbReference type="RuleBase" id="RU369107"/>
    </source>
</evidence>
<evidence type="ECO:0000256" key="5">
    <source>
        <dbReference type="ARBA" id="ARBA00022824"/>
    </source>
</evidence>
<name>E4ZGV3_LEPMJ</name>
<proteinExistence type="inferred from homology"/>
<protein>
    <recommendedName>
        <fullName evidence="11 13">Mannosyl-oligosaccharide glucosidase</fullName>
        <ecNumber evidence="11 13">3.2.1.106</ecNumber>
    </recommendedName>
    <alternativeName>
        <fullName evidence="14">Glucosidase I</fullName>
    </alternativeName>
</protein>
<comment type="pathway">
    <text evidence="14">Glycan metabolism; N-glycan degradation.</text>
</comment>
<comment type="subcellular location">
    <subcellularLocation>
        <location evidence="1 13">Endoplasmic reticulum membrane</location>
        <topology evidence="1 13">Single-pass type II membrane protein</topology>
    </subcellularLocation>
</comment>
<evidence type="ECO:0000256" key="15">
    <source>
        <dbReference type="SAM" id="SignalP"/>
    </source>
</evidence>
<dbReference type="GO" id="GO:0009311">
    <property type="term" value="P:oligosaccharide metabolic process"/>
    <property type="evidence" value="ECO:0007669"/>
    <property type="project" value="UniProtKB-UniRule"/>
</dbReference>
<evidence type="ECO:0000256" key="7">
    <source>
        <dbReference type="ARBA" id="ARBA00022989"/>
    </source>
</evidence>
<feature type="signal peptide" evidence="15">
    <location>
        <begin position="1"/>
        <end position="27"/>
    </location>
</feature>
<keyword evidence="10 13" id="KW-0326">Glycosidase</keyword>
<feature type="chain" id="PRO_5003194680" description="Mannosyl-oligosaccharide glucosidase" evidence="15">
    <location>
        <begin position="28"/>
        <end position="810"/>
    </location>
</feature>
<dbReference type="RefSeq" id="XP_003833888.1">
    <property type="nucleotide sequence ID" value="XM_003833840.1"/>
</dbReference>
<dbReference type="InterPro" id="IPR031335">
    <property type="entry name" value="Glyco_hydro_63_C"/>
</dbReference>
<evidence type="ECO:0000259" key="17">
    <source>
        <dbReference type="Pfam" id="PF16923"/>
    </source>
</evidence>
<dbReference type="InParanoid" id="E4ZGV3"/>
<sequence length="810" mass="92512">MKLDHGHGALWKGLGCLLALQLPLVNAQVAEIEKATNASLLWGPYRPNLYFGVRPRIPKSLMGGLMWSRVDDYDSAQRTFRHECEQHELDGYGWDEYDVRSGGRQTIHDPANRIDITTEFIKFPGGEHGGSWGARIRGTLREDADPQQRTTVFWYNTLEGVGMLDAGTAAEGELGVSGDVFIKGETPDLGTFEVKVTEGQGRHPHSGHPSEHDKPLDLTLVHSGSVPENVLWQTKALIFKHIKGQIDQLVLKYDENDPPPPAQVYTIQHQPSTGNMHVVQKVFEGPFEFDIIFSSGSAPTKITSEDLTEQIGSVTSTFSSRFTEIFEPQPPFIKERYEEFSKSLFSNLIGGIGYFYGDSAVDRSYDPAYEEDDEGFWQDAAEARSRNQPVMEGPSELFTSIPSRSFFPRGFLWDEGFHLLPVLDWDADLTLNIIKSWYNLMDEDGWIAREQILGDEARSKVPEEFQVQYPHYANPPTLFMVITSFLDKFDAVKADTTNAKLIAEKSYSMQLANREAALQYLRTLYPLFKRQYFWFRKTQAGDLKSYDREAFSSKEGYRWRGRTPQHILTSGLDDYPRPQPPHPGELHVDLISWMGMMTRALKRIAVYLDEEEDAAEFAKYDEAITRNIDDLHWSEKEKTYCDASIDDYEEHVFVCHKGYISLFPFLTGLLDKDSKKLGAVLDLIEDEDELWSPYGLRSLSKSDELYHTGEDYWRGPVWMPINYLAVSQLLKLAQAPGPYQSRAQNMYTELRKNLVNTVYESWKETGFAWEQYNPETGKGQRTQHFTGWTSLVVKIMAMPDLGGERVRDEL</sequence>
<dbReference type="AlphaFoldDB" id="E4ZGV3"/>
<accession>E4ZGV3</accession>
<dbReference type="GeneID" id="13291666"/>
<evidence type="ECO:0000256" key="6">
    <source>
        <dbReference type="ARBA" id="ARBA00022968"/>
    </source>
</evidence>
<dbReference type="FunFam" id="1.50.10.10:FF:000027">
    <property type="entry name" value="Probable mannosyl-oligosaccharide glucosidase"/>
    <property type="match status" value="1"/>
</dbReference>
<dbReference type="PANTHER" id="PTHR10412:SF11">
    <property type="entry name" value="MANNOSYL-OLIGOSACCHARIDE GLUCOSIDASE"/>
    <property type="match status" value="1"/>
</dbReference>
<keyword evidence="7" id="KW-1133">Transmembrane helix</keyword>
<dbReference type="Pfam" id="PF16923">
    <property type="entry name" value="Glyco_hydro_63N"/>
    <property type="match status" value="1"/>
</dbReference>
<dbReference type="FunCoup" id="E4ZGV3">
    <property type="interactions" value="544"/>
</dbReference>
<evidence type="ECO:0000256" key="9">
    <source>
        <dbReference type="ARBA" id="ARBA00023180"/>
    </source>
</evidence>